<dbReference type="GO" id="GO:0031979">
    <property type="term" value="C:plasma membrane-derived thylakoid lumen"/>
    <property type="evidence" value="ECO:0007669"/>
    <property type="project" value="UniProtKB-SubCell"/>
</dbReference>
<dbReference type="PROSITE" id="PS50106">
    <property type="entry name" value="PDZ"/>
    <property type="match status" value="1"/>
</dbReference>
<evidence type="ECO:0000256" key="8">
    <source>
        <dbReference type="ARBA" id="ARBA00051784"/>
    </source>
</evidence>
<dbReference type="Pfam" id="PF03572">
    <property type="entry name" value="Peptidase_S41"/>
    <property type="match status" value="1"/>
</dbReference>
<evidence type="ECO:0000256" key="6">
    <source>
        <dbReference type="ARBA" id="ARBA00022825"/>
    </source>
</evidence>
<feature type="domain" description="PDZ" evidence="14">
    <location>
        <begin position="112"/>
        <end position="182"/>
    </location>
</feature>
<dbReference type="CDD" id="cd07560">
    <property type="entry name" value="Peptidase_S41_CPP"/>
    <property type="match status" value="1"/>
</dbReference>
<evidence type="ECO:0000256" key="5">
    <source>
        <dbReference type="ARBA" id="ARBA00022801"/>
    </source>
</evidence>
<evidence type="ECO:0000256" key="10">
    <source>
        <dbReference type="ARBA" id="ARBA00066637"/>
    </source>
</evidence>
<protein>
    <recommendedName>
        <fullName evidence="11">Carboxyl-terminal-processing protease</fullName>
        <ecNumber evidence="10">3.4.21.102</ecNumber>
    </recommendedName>
    <alternativeName>
        <fullName evidence="12">CtpA</fullName>
    </alternativeName>
</protein>
<evidence type="ECO:0000256" key="7">
    <source>
        <dbReference type="ARBA" id="ARBA00023078"/>
    </source>
</evidence>
<comment type="similarity">
    <text evidence="2 13">Belongs to the peptidase S41A family.</text>
</comment>
<dbReference type="Pfam" id="PF17820">
    <property type="entry name" value="PDZ_6"/>
    <property type="match status" value="1"/>
</dbReference>
<dbReference type="SUPFAM" id="SSF52096">
    <property type="entry name" value="ClpP/crotonase"/>
    <property type="match status" value="1"/>
</dbReference>
<keyword evidence="4" id="KW-0732">Signal</keyword>
<evidence type="ECO:0000256" key="12">
    <source>
        <dbReference type="ARBA" id="ARBA00080563"/>
    </source>
</evidence>
<name>A0A6B3N931_9CYAN</name>
<dbReference type="InterPro" id="IPR001478">
    <property type="entry name" value="PDZ"/>
</dbReference>
<proteinExistence type="inferred from homology"/>
<keyword evidence="3 13" id="KW-0645">Protease</keyword>
<dbReference type="NCBIfam" id="NF045589">
    <property type="entry name" value="Cterm_S41_CtpB"/>
    <property type="match status" value="1"/>
</dbReference>
<dbReference type="EC" id="3.4.21.102" evidence="10"/>
<keyword evidence="7" id="KW-0793">Thylakoid</keyword>
<comment type="caution">
    <text evidence="15">The sequence shown here is derived from an EMBL/GenBank/DDBJ whole genome shotgun (WGS) entry which is preliminary data.</text>
</comment>
<dbReference type="Gene3D" id="3.90.226.10">
    <property type="entry name" value="2-enoyl-CoA Hydratase, Chain A, domain 1"/>
    <property type="match status" value="1"/>
</dbReference>
<dbReference type="SUPFAM" id="SSF50156">
    <property type="entry name" value="PDZ domain-like"/>
    <property type="match status" value="1"/>
</dbReference>
<evidence type="ECO:0000256" key="4">
    <source>
        <dbReference type="ARBA" id="ARBA00022729"/>
    </source>
</evidence>
<dbReference type="FunFam" id="3.30.750.44:FF:000002">
    <property type="entry name" value="carboxyl-terminal-processing peptidase 2, chloroplastic"/>
    <property type="match status" value="1"/>
</dbReference>
<evidence type="ECO:0000259" key="14">
    <source>
        <dbReference type="PROSITE" id="PS50106"/>
    </source>
</evidence>
<organism evidence="15">
    <name type="scientific">Symploca sp. SIO1C4</name>
    <dbReference type="NCBI Taxonomy" id="2607765"/>
    <lineage>
        <taxon>Bacteria</taxon>
        <taxon>Bacillati</taxon>
        <taxon>Cyanobacteriota</taxon>
        <taxon>Cyanophyceae</taxon>
        <taxon>Coleofasciculales</taxon>
        <taxon>Coleofasciculaceae</taxon>
        <taxon>Symploca</taxon>
    </lineage>
</organism>
<keyword evidence="6 13" id="KW-0720">Serine protease</keyword>
<keyword evidence="5 13" id="KW-0378">Hydrolase</keyword>
<dbReference type="SMART" id="SM00245">
    <property type="entry name" value="TSPc"/>
    <property type="match status" value="1"/>
</dbReference>
<dbReference type="PANTHER" id="PTHR32060">
    <property type="entry name" value="TAIL-SPECIFIC PROTEASE"/>
    <property type="match status" value="1"/>
</dbReference>
<accession>A0A6B3N931</accession>
<dbReference type="InterPro" id="IPR005151">
    <property type="entry name" value="Tail-specific_protease"/>
</dbReference>
<dbReference type="SMART" id="SM00228">
    <property type="entry name" value="PDZ"/>
    <property type="match status" value="1"/>
</dbReference>
<evidence type="ECO:0000256" key="9">
    <source>
        <dbReference type="ARBA" id="ARBA00053093"/>
    </source>
</evidence>
<reference evidence="15" key="1">
    <citation type="submission" date="2019-11" db="EMBL/GenBank/DDBJ databases">
        <title>Genomic insights into an expanded diversity of filamentous marine cyanobacteria reveals the extraordinary biosynthetic potential of Moorea and Okeania.</title>
        <authorList>
            <person name="Ferreira Leao T."/>
            <person name="Wang M."/>
            <person name="Moss N."/>
            <person name="Da Silva R."/>
            <person name="Sanders J."/>
            <person name="Nurk S."/>
            <person name="Gurevich A."/>
            <person name="Humphrey G."/>
            <person name="Reher R."/>
            <person name="Zhu Q."/>
            <person name="Belda-Ferre P."/>
            <person name="Glukhov E."/>
            <person name="Rex R."/>
            <person name="Dorrestein P.C."/>
            <person name="Knight R."/>
            <person name="Pevzner P."/>
            <person name="Gerwick W.H."/>
            <person name="Gerwick L."/>
        </authorList>
    </citation>
    <scope>NUCLEOTIDE SEQUENCE</scope>
    <source>
        <strain evidence="15">SIO1C4</strain>
    </source>
</reference>
<dbReference type="Gene3D" id="3.30.750.44">
    <property type="match status" value="1"/>
</dbReference>
<dbReference type="PANTHER" id="PTHR32060:SF30">
    <property type="entry name" value="CARBOXY-TERMINAL PROCESSING PROTEASE CTPA"/>
    <property type="match status" value="1"/>
</dbReference>
<evidence type="ECO:0000256" key="1">
    <source>
        <dbReference type="ARBA" id="ARBA00004518"/>
    </source>
</evidence>
<comment type="function">
    <text evidence="9">Cleavage of the 16 C-terminal residues from the D1 precursor of photosystem II (PSII). This proteolytic processing is necessary to allow the light-driven assembly of the oxygen-evolving cluster (a tetranuclear manganese), which is responsible for photosynthetic water oxidation.</text>
</comment>
<dbReference type="AlphaFoldDB" id="A0A6B3N931"/>
<dbReference type="Gene3D" id="2.30.42.10">
    <property type="match status" value="1"/>
</dbReference>
<evidence type="ECO:0000256" key="13">
    <source>
        <dbReference type="RuleBase" id="RU004404"/>
    </source>
</evidence>
<evidence type="ECO:0000256" key="11">
    <source>
        <dbReference type="ARBA" id="ARBA00069724"/>
    </source>
</evidence>
<dbReference type="FunFam" id="2.30.42.10:FF:000063">
    <property type="entry name" value="Peptidase, S41 family"/>
    <property type="match status" value="1"/>
</dbReference>
<dbReference type="InterPro" id="IPR041489">
    <property type="entry name" value="PDZ_6"/>
</dbReference>
<evidence type="ECO:0000256" key="2">
    <source>
        <dbReference type="ARBA" id="ARBA00009179"/>
    </source>
</evidence>
<evidence type="ECO:0000256" key="3">
    <source>
        <dbReference type="ARBA" id="ARBA00022670"/>
    </source>
</evidence>
<comment type="subcellular location">
    <subcellularLocation>
        <location evidence="1">Cellular thylakoid lumen</location>
    </subcellularLocation>
</comment>
<dbReference type="CDD" id="cd06782">
    <property type="entry name" value="cpPDZ_CPP-like"/>
    <property type="match status" value="1"/>
</dbReference>
<comment type="catalytic activity">
    <reaction evidence="8">
        <text>The enzyme shows specific recognition of a C-terminal tripeptide, Xaa-Yaa-Zaa, in which Xaa is preferably Ala or Leu, Yaa is preferably Ala or Tyr, and Zaa is preferably Ala, but then cleaves at a variable distance from the C-terminus. A typical cleavage is -Ala-Ala-|-Arg-Ala-Ala-Lys-Glu-Asn-Tyr-Ala-Leu-Ala-Ala.</text>
        <dbReference type="EC" id="3.4.21.102"/>
    </reaction>
</comment>
<dbReference type="GO" id="GO:0004252">
    <property type="term" value="F:serine-type endopeptidase activity"/>
    <property type="evidence" value="ECO:0007669"/>
    <property type="project" value="UniProtKB-EC"/>
</dbReference>
<dbReference type="GO" id="GO:0007165">
    <property type="term" value="P:signal transduction"/>
    <property type="evidence" value="ECO:0007669"/>
    <property type="project" value="TreeGrafter"/>
</dbReference>
<dbReference type="InterPro" id="IPR054625">
    <property type="entry name" value="Cterm_S41_CtpB"/>
</dbReference>
<dbReference type="InterPro" id="IPR029045">
    <property type="entry name" value="ClpP/crotonase-like_dom_sf"/>
</dbReference>
<evidence type="ECO:0000313" key="15">
    <source>
        <dbReference type="EMBL" id="NER29609.1"/>
    </source>
</evidence>
<dbReference type="GO" id="GO:0006508">
    <property type="term" value="P:proteolysis"/>
    <property type="evidence" value="ECO:0007669"/>
    <property type="project" value="UniProtKB-KW"/>
</dbReference>
<dbReference type="NCBIfam" id="TIGR00225">
    <property type="entry name" value="prc"/>
    <property type="match status" value="1"/>
</dbReference>
<dbReference type="EMBL" id="JAAHFQ010000398">
    <property type="protein sequence ID" value="NER29609.1"/>
    <property type="molecule type" value="Genomic_DNA"/>
</dbReference>
<dbReference type="InterPro" id="IPR036034">
    <property type="entry name" value="PDZ_sf"/>
</dbReference>
<dbReference type="GO" id="GO:0030288">
    <property type="term" value="C:outer membrane-bounded periplasmic space"/>
    <property type="evidence" value="ECO:0007669"/>
    <property type="project" value="TreeGrafter"/>
</dbReference>
<gene>
    <name evidence="15" type="ORF">F6J89_18805</name>
</gene>
<dbReference type="InterPro" id="IPR004447">
    <property type="entry name" value="Peptidase_S41A"/>
</dbReference>
<sequence length="439" mass="48282">MNQYSKYSPLLKKVFCTGAIATTVVLSMLVPIGVNSVCAALQDSPKNLVDEIWQIVNKEYVDENFNQVDWQATRQKLLGQNYTSKEQAYKAIRKALEPLGDPYTRFLDPKKFQELTSQTSGELSGIGIRLEVNELTQALRVVEPIENSPAHKANIKSGDRVLAIDGQSTKGMSLEQASALIRGEVGTSVTLEISREGTNSFDVKLTRTQIELPSVHYTLKQEAGMLVGYISVDEFSSHAAEQMRKAIKNLNEKNVDAYVLDLRNNPGGLLYASIEIARMWIESGTIVSTIDRVGGKQEYSANRTALSELPLAVLVNGNSASASEILTGALQDNQRAIVIGSPTFGKAVVQSVHSLSDGSGLAVTISRYYPPSGVDINHKGITPDIELNLSSEQKRLFNRKPEWRATKEDPQYQRAISALQNGIFWQGNQGQLVKPISIR</sequence>